<accession>A0A0S1SKU5</accession>
<reference evidence="3 4" key="2">
    <citation type="journal article" date="2016" name="PeerJ">
        <title>Analysis of five complete genome sequences for members of the class Peribacteria in the recently recognized Peregrinibacteria bacterial phylum.</title>
        <authorList>
            <person name="Anantharaman K."/>
            <person name="Brown C.T."/>
            <person name="Burstein D."/>
            <person name="Castelle C.J."/>
            <person name="Probst A.J."/>
            <person name="Thomas B.C."/>
            <person name="Williams K.H."/>
            <person name="Banfield J.F."/>
        </authorList>
    </citation>
    <scope>NUCLEOTIDE SEQUENCE [LARGE SCALE GENOMIC DNA]</scope>
    <source>
        <strain evidence="3">RIFOXYD1_FULL_PER-ii_59_16</strain>
    </source>
</reference>
<evidence type="ECO:0000259" key="2">
    <source>
        <dbReference type="PROSITE" id="PS50164"/>
    </source>
</evidence>
<dbReference type="AlphaFoldDB" id="A0A0S1SKU5"/>
<dbReference type="InterPro" id="IPR000305">
    <property type="entry name" value="GIY-YIG_endonuc"/>
</dbReference>
<feature type="domain" description="GIY-YIG" evidence="2">
    <location>
        <begin position="1"/>
        <end position="77"/>
    </location>
</feature>
<accession>A0A0S1STT0</accession>
<accession>A0A0S1SHJ1</accession>
<dbReference type="PROSITE" id="PS50164">
    <property type="entry name" value="GIY_YIG"/>
    <property type="match status" value="1"/>
</dbReference>
<dbReference type="Proteomes" id="UP000069135">
    <property type="component" value="Chromosome"/>
</dbReference>
<dbReference type="PANTHER" id="PTHR34477">
    <property type="entry name" value="UPF0213 PROTEIN YHBQ"/>
    <property type="match status" value="1"/>
</dbReference>
<dbReference type="Pfam" id="PF01541">
    <property type="entry name" value="GIY-YIG"/>
    <property type="match status" value="1"/>
</dbReference>
<protein>
    <submittedName>
        <fullName evidence="3">Putative endonuclease</fullName>
    </submittedName>
</protein>
<accession>A0A0S1SXB9</accession>
<dbReference type="InterPro" id="IPR050190">
    <property type="entry name" value="UPF0213_domain"/>
</dbReference>
<evidence type="ECO:0000313" key="3">
    <source>
        <dbReference type="EMBL" id="ALM13315.1"/>
    </source>
</evidence>
<dbReference type="Gene3D" id="3.40.1440.10">
    <property type="entry name" value="GIY-YIG endonuclease"/>
    <property type="match status" value="1"/>
</dbReference>
<dbReference type="EMBL" id="CP013065">
    <property type="protein sequence ID" value="ALM13315.1"/>
    <property type="molecule type" value="Genomic_DNA"/>
</dbReference>
<keyword evidence="3" id="KW-0540">Nuclease</keyword>
<accession>A0A0S1SPV1</accession>
<reference evidence="4" key="1">
    <citation type="submission" date="2015-10" db="EMBL/GenBank/DDBJ databases">
        <title>Analysis of five complete genome sequences for members of the class Peribacteria in the recently recognized Peregrinibacteria bacterial phylum.</title>
        <authorList>
            <person name="Anantharaman K."/>
            <person name="Brown C.T."/>
            <person name="Burstein D."/>
            <person name="Castelle C.J."/>
            <person name="Probst A.J."/>
            <person name="Thomas B.C."/>
            <person name="Williams K.H."/>
            <person name="Banfield J.F."/>
        </authorList>
    </citation>
    <scope>NUCLEOTIDE SEQUENCE [LARGE SCALE GENOMIC DNA]</scope>
</reference>
<gene>
    <name evidence="3" type="ORF">PeribacterD1_0637</name>
</gene>
<comment type="similarity">
    <text evidence="1">Belongs to the UPF0213 family.</text>
</comment>
<dbReference type="GO" id="GO:0004519">
    <property type="term" value="F:endonuclease activity"/>
    <property type="evidence" value="ECO:0007669"/>
    <property type="project" value="UniProtKB-KW"/>
</dbReference>
<evidence type="ECO:0000256" key="1">
    <source>
        <dbReference type="ARBA" id="ARBA00007435"/>
    </source>
</evidence>
<dbReference type="SUPFAM" id="SSF82771">
    <property type="entry name" value="GIY-YIG endonuclease"/>
    <property type="match status" value="1"/>
</dbReference>
<dbReference type="CDD" id="cd10449">
    <property type="entry name" value="GIY-YIG_SLX1_like"/>
    <property type="match status" value="1"/>
</dbReference>
<name>A0A0S1SKU5_9BACT</name>
<evidence type="ECO:0000313" key="4">
    <source>
        <dbReference type="Proteomes" id="UP000069135"/>
    </source>
</evidence>
<dbReference type="PANTHER" id="PTHR34477:SF1">
    <property type="entry name" value="UPF0213 PROTEIN YHBQ"/>
    <property type="match status" value="1"/>
</dbReference>
<dbReference type="STRING" id="1735162.PeribacterB2_0637"/>
<organism evidence="3 4">
    <name type="scientific">Candidatus Peribacter riflensis</name>
    <dbReference type="NCBI Taxonomy" id="1735162"/>
    <lineage>
        <taxon>Bacteria</taxon>
        <taxon>Candidatus Peregrinibacteriota</taxon>
        <taxon>Candidatus Peribacteria</taxon>
        <taxon>Candidatus Peribacterales</taxon>
        <taxon>Candidatus Peribacteraceae</taxon>
        <taxon>Candidatus Peribacter</taxon>
    </lineage>
</organism>
<sequence>MFIVYVLRSISTGSLYVGFTEDLGRRLATHNRGEVISTKAYRPWKLIFHECYTNKADALRRERYLKTTAGKRGLKLMLRETLRCFP</sequence>
<keyword evidence="3" id="KW-0378">Hydrolase</keyword>
<keyword evidence="3" id="KW-0255">Endonuclease</keyword>
<proteinExistence type="inferred from homology"/>
<dbReference type="InterPro" id="IPR035901">
    <property type="entry name" value="GIY-YIG_endonuc_sf"/>
</dbReference>
<dbReference type="KEGG" id="prf:PeribacterA2_0637"/>